<protein>
    <recommendedName>
        <fullName evidence="3">NTP pyrophosphohydrolase MazG putative catalytic core domain-containing protein</fullName>
    </recommendedName>
</protein>
<sequence>MTTAIKTYTTLAAANAARQSEWPGVENITLAFRGLELAGEAGEACNNMKKLERARLGIAGSTATLEQLGDELADTVITAYLCALTAGIDMDATIIRKFNQTSEENGLATRLAALPIEAKSQRLRPILAKYDWYWPSDDHDSEISSSSVSELAQNIELEAGQVLEYDHGGVFERRYYAFLPPASDAGGDGNFEVDEATEEAAAATIAAELERRKGLEDKP</sequence>
<comment type="caution">
    <text evidence="1">The sequence shown here is derived from an EMBL/GenBank/DDBJ whole genome shotgun (WGS) entry which is preliminary data.</text>
</comment>
<organism evidence="1 2">
    <name type="scientific">Rhizobium oryziradicis</name>
    <dbReference type="NCBI Taxonomy" id="1867956"/>
    <lineage>
        <taxon>Bacteria</taxon>
        <taxon>Pseudomonadati</taxon>
        <taxon>Pseudomonadota</taxon>
        <taxon>Alphaproteobacteria</taxon>
        <taxon>Hyphomicrobiales</taxon>
        <taxon>Rhizobiaceae</taxon>
        <taxon>Rhizobium/Agrobacterium group</taxon>
        <taxon>Rhizobium</taxon>
    </lineage>
</organism>
<keyword evidence="2" id="KW-1185">Reference proteome</keyword>
<evidence type="ECO:0008006" key="3">
    <source>
        <dbReference type="Google" id="ProtNLM"/>
    </source>
</evidence>
<dbReference type="EMBL" id="MKIM01000027">
    <property type="protein sequence ID" value="OLP44126.1"/>
    <property type="molecule type" value="Genomic_DNA"/>
</dbReference>
<dbReference type="RefSeq" id="WP_075639634.1">
    <property type="nucleotide sequence ID" value="NZ_MKIM01000027.1"/>
</dbReference>
<proteinExistence type="predicted"/>
<evidence type="ECO:0000313" key="2">
    <source>
        <dbReference type="Proteomes" id="UP000186894"/>
    </source>
</evidence>
<dbReference type="Proteomes" id="UP000186894">
    <property type="component" value="Unassembled WGS sequence"/>
</dbReference>
<evidence type="ECO:0000313" key="1">
    <source>
        <dbReference type="EMBL" id="OLP44126.1"/>
    </source>
</evidence>
<name>A0A1Q8ZQ01_9HYPH</name>
<dbReference type="AlphaFoldDB" id="A0A1Q8ZQ01"/>
<gene>
    <name evidence="1" type="ORF">BJF95_06060</name>
</gene>
<accession>A0A1Q8ZQ01</accession>
<dbReference type="Gene3D" id="1.10.287.1080">
    <property type="entry name" value="MazG-like"/>
    <property type="match status" value="1"/>
</dbReference>
<reference evidence="1 2" key="1">
    <citation type="submission" date="2016-09" db="EMBL/GenBank/DDBJ databases">
        <title>Rhizobium oryziradicis sp. nov., isolated from the root of rice.</title>
        <authorList>
            <person name="Zhao J."/>
            <person name="Zhang X."/>
        </authorList>
    </citation>
    <scope>NUCLEOTIDE SEQUENCE [LARGE SCALE GENOMIC DNA]</scope>
    <source>
        <strain evidence="1 2">N19</strain>
    </source>
</reference>
<dbReference type="SUPFAM" id="SSF101386">
    <property type="entry name" value="all-alpha NTP pyrophosphatases"/>
    <property type="match status" value="1"/>
</dbReference>
<dbReference type="STRING" id="1867956.BJF95_06060"/>
<dbReference type="OrthoDB" id="7366511at2"/>
<dbReference type="CDD" id="cd11523">
    <property type="entry name" value="NTP-PPase"/>
    <property type="match status" value="1"/>
</dbReference>